<accession>A0A645C7A7</accession>
<name>A0A645C7A7_9ZZZZ</name>
<proteinExistence type="predicted"/>
<keyword evidence="1" id="KW-0472">Membrane</keyword>
<evidence type="ECO:0000256" key="1">
    <source>
        <dbReference type="SAM" id="Phobius"/>
    </source>
</evidence>
<feature type="transmembrane region" description="Helical" evidence="1">
    <location>
        <begin position="312"/>
        <end position="334"/>
    </location>
</feature>
<keyword evidence="1" id="KW-0812">Transmembrane</keyword>
<reference evidence="2" key="1">
    <citation type="submission" date="2019-08" db="EMBL/GenBank/DDBJ databases">
        <authorList>
            <person name="Kucharzyk K."/>
            <person name="Murdoch R.W."/>
            <person name="Higgins S."/>
            <person name="Loffler F."/>
        </authorList>
    </citation>
    <scope>NUCLEOTIDE SEQUENCE</scope>
</reference>
<comment type="caution">
    <text evidence="2">The sequence shown here is derived from an EMBL/GenBank/DDBJ whole genome shotgun (WGS) entry which is preliminary data.</text>
</comment>
<sequence>MRKIFFLLCLGFWVLPAASGNSVRDLTVRAVEYTIASKLKSRMFHVTEAFSVESMVLLKDGRKQHFSFENSPGVWIHHLCNESLGPGQFDWMSDTRDGKPPGKAVIHRSYCQVYELLPPFQGLTEPLRLNSGTYRLAEGRYRNIPCGKITISYPADDNSISTTSLYNFHPNVAYRLNLSDPGAVGEAYCLSPDLYYRHYNTLKESYFARIQLLVDRTPGRPFLYEMKAFNASGKLIYEMNWGDVTLLNHVDPAEFELPGDKIVEVGSHQEFSKRNRAYFGKLYNKNAKSEPGWITGKLQAVWNEIDNNLGEILVFGGTFTFWLAIAAAVLAIILKIRVKIKKEPTRKG</sequence>
<keyword evidence="1" id="KW-1133">Transmembrane helix</keyword>
<dbReference type="EMBL" id="VSSQ01025243">
    <property type="protein sequence ID" value="MPM73258.1"/>
    <property type="molecule type" value="Genomic_DNA"/>
</dbReference>
<evidence type="ECO:0000313" key="2">
    <source>
        <dbReference type="EMBL" id="MPM73258.1"/>
    </source>
</evidence>
<protein>
    <submittedName>
        <fullName evidence="2">Uncharacterized protein</fullName>
    </submittedName>
</protein>
<gene>
    <name evidence="2" type="ORF">SDC9_120234</name>
</gene>
<dbReference type="AlphaFoldDB" id="A0A645C7A7"/>
<organism evidence="2">
    <name type="scientific">bioreactor metagenome</name>
    <dbReference type="NCBI Taxonomy" id="1076179"/>
    <lineage>
        <taxon>unclassified sequences</taxon>
        <taxon>metagenomes</taxon>
        <taxon>ecological metagenomes</taxon>
    </lineage>
</organism>